<dbReference type="PROSITE" id="PS00676">
    <property type="entry name" value="SIGMA54_INTERACT_2"/>
    <property type="match status" value="1"/>
</dbReference>
<dbReference type="CDD" id="cd00009">
    <property type="entry name" value="AAA"/>
    <property type="match status" value="1"/>
</dbReference>
<proteinExistence type="predicted"/>
<dbReference type="InterPro" id="IPR003018">
    <property type="entry name" value="GAF"/>
</dbReference>
<dbReference type="PROSITE" id="PS00675">
    <property type="entry name" value="SIGMA54_INTERACT_1"/>
    <property type="match status" value="1"/>
</dbReference>
<dbReference type="GO" id="GO:0006355">
    <property type="term" value="P:regulation of DNA-templated transcription"/>
    <property type="evidence" value="ECO:0007669"/>
    <property type="project" value="InterPro"/>
</dbReference>
<keyword evidence="3" id="KW-0805">Transcription regulation</keyword>
<evidence type="ECO:0000256" key="2">
    <source>
        <dbReference type="ARBA" id="ARBA00022840"/>
    </source>
</evidence>
<protein>
    <submittedName>
        <fullName evidence="8">Sigma-54 activated regulatory protein</fullName>
    </submittedName>
</protein>
<dbReference type="PROSITE" id="PS50045">
    <property type="entry name" value="SIGMA54_INTERACT_4"/>
    <property type="match status" value="1"/>
</dbReference>
<dbReference type="KEGG" id="bpm:BURPS1710b_A2160"/>
<dbReference type="SUPFAM" id="SSF52540">
    <property type="entry name" value="P-loop containing nucleoside triphosphate hydrolases"/>
    <property type="match status" value="1"/>
</dbReference>
<keyword evidence="4" id="KW-0238">DNA-binding</keyword>
<dbReference type="PANTHER" id="PTHR32071:SF77">
    <property type="entry name" value="TRANSCRIPTIONAL REGULATORY PROTEIN"/>
    <property type="match status" value="1"/>
</dbReference>
<organism evidence="8 9">
    <name type="scientific">Burkholderia pseudomallei (strain 1710b)</name>
    <dbReference type="NCBI Taxonomy" id="320372"/>
    <lineage>
        <taxon>Bacteria</taxon>
        <taxon>Pseudomonadati</taxon>
        <taxon>Pseudomonadota</taxon>
        <taxon>Betaproteobacteria</taxon>
        <taxon>Burkholderiales</taxon>
        <taxon>Burkholderiaceae</taxon>
        <taxon>Burkholderia</taxon>
        <taxon>pseudomallei group</taxon>
    </lineage>
</organism>
<dbReference type="SUPFAM" id="SSF46689">
    <property type="entry name" value="Homeodomain-like"/>
    <property type="match status" value="1"/>
</dbReference>
<dbReference type="Pfam" id="PF00158">
    <property type="entry name" value="Sigma54_activat"/>
    <property type="match status" value="1"/>
</dbReference>
<dbReference type="InterPro" id="IPR058031">
    <property type="entry name" value="AAA_lid_NorR"/>
</dbReference>
<dbReference type="Pfam" id="PF25601">
    <property type="entry name" value="AAA_lid_14"/>
    <property type="match status" value="1"/>
</dbReference>
<dbReference type="InterPro" id="IPR025662">
    <property type="entry name" value="Sigma_54_int_dom_ATP-bd_1"/>
</dbReference>
<evidence type="ECO:0000256" key="1">
    <source>
        <dbReference type="ARBA" id="ARBA00022741"/>
    </source>
</evidence>
<dbReference type="Pfam" id="PF01590">
    <property type="entry name" value="GAF"/>
    <property type="match status" value="1"/>
</dbReference>
<dbReference type="PANTHER" id="PTHR32071">
    <property type="entry name" value="TRANSCRIPTIONAL REGULATORY PROTEIN"/>
    <property type="match status" value="1"/>
</dbReference>
<reference evidence="8 9" key="1">
    <citation type="submission" date="2005-09" db="EMBL/GenBank/DDBJ databases">
        <authorList>
            <person name="Woods D.E."/>
            <person name="Nierman W.C."/>
        </authorList>
    </citation>
    <scope>NUCLEOTIDE SEQUENCE [LARGE SCALE GENOMIC DNA]</scope>
    <source>
        <strain evidence="8 9">1710b</strain>
    </source>
</reference>
<evidence type="ECO:0000259" key="7">
    <source>
        <dbReference type="PROSITE" id="PS50045"/>
    </source>
</evidence>
<evidence type="ECO:0000256" key="6">
    <source>
        <dbReference type="SAM" id="MobiDB-lite"/>
    </source>
</evidence>
<gene>
    <name evidence="8" type="ordered locus">BURPS1710b_A2160</name>
</gene>
<sequence length="724" mass="77984">MLDGGDRRRFPRRSARGATRAHPVSIIAGRRAKAREIRFAVAHRARRLYDGTCPRRHVHRCAGRAENALRRRASWRQVMPQSSVLPAAASRVDLLAQAHARSLSVGLRASELPDFSPLSRAALRELIDGSQSLYTHARPVMDTLHTQIADTQSLVLLTDRDGVILHSIGDADFVEKANRVALCPGVSWAEDARGTNAIGTALIAGQALAVHGAEHFLRANHVLTCSCAPIVDPFGRLLGALDVSGDPRGFSPHTLALVKMSAQLIENHLFANQCADALRVRFHAHDEFVDSLFAGLVAFSPSGALIAANRSAQFQLGANLDALQQRGCDELFGLSFAKLAQHAAREPLACFTLTLGTGVRVRARCEFAHAQRTAVAVSGRAAPPRATDAARDEEPDAITFATLDTGDARMTAVLQRVGKVRGRDLPVLVLGETGTGKEWLARALHHASPRRDGPFVAVNCAALPDSLIEAELFGYEDGAFTGARKRGSPGKIAQADGGTLFLDEIGDMPLAQQVRLMRVLQERAVMPLGGARAVPVDVRIVCATHRDLRAMIAAGTFREDLFYRINGLAVTLPPLAERSDLETLVARVLARLARSEPMPATVSAAVLAAFARCRWPGNLRQMTNVLRTAGMLAEGEARIDVEHLPDDFWLDCDARARDAAPPRTCADAAAGAAAAGASTLQDHQVALIDGALDRHRGNVSAAARELGLARNTVYRHLRRRRSGE</sequence>
<dbReference type="Gene3D" id="1.10.8.60">
    <property type="match status" value="1"/>
</dbReference>
<feature type="domain" description="Sigma-54 factor interaction" evidence="7">
    <location>
        <begin position="403"/>
        <end position="631"/>
    </location>
</feature>
<dbReference type="PRINTS" id="PR01590">
    <property type="entry name" value="HTHFIS"/>
</dbReference>
<dbReference type="HOGENOM" id="CLU_000445_8_12_4"/>
<evidence type="ECO:0000256" key="5">
    <source>
        <dbReference type="ARBA" id="ARBA00023163"/>
    </source>
</evidence>
<dbReference type="InterPro" id="IPR009057">
    <property type="entry name" value="Homeodomain-like_sf"/>
</dbReference>
<dbReference type="Pfam" id="PF02954">
    <property type="entry name" value="HTH_8"/>
    <property type="match status" value="1"/>
</dbReference>
<dbReference type="GO" id="GO:0043565">
    <property type="term" value="F:sequence-specific DNA binding"/>
    <property type="evidence" value="ECO:0007669"/>
    <property type="project" value="InterPro"/>
</dbReference>
<dbReference type="InterPro" id="IPR029016">
    <property type="entry name" value="GAF-like_dom_sf"/>
</dbReference>
<dbReference type="Gene3D" id="3.40.50.300">
    <property type="entry name" value="P-loop containing nucleotide triphosphate hydrolases"/>
    <property type="match status" value="1"/>
</dbReference>
<dbReference type="InterPro" id="IPR002078">
    <property type="entry name" value="Sigma_54_int"/>
</dbReference>
<evidence type="ECO:0000256" key="4">
    <source>
        <dbReference type="ARBA" id="ARBA00023125"/>
    </source>
</evidence>
<feature type="region of interest" description="Disordered" evidence="6">
    <location>
        <begin position="1"/>
        <end position="22"/>
    </location>
</feature>
<dbReference type="InterPro" id="IPR002197">
    <property type="entry name" value="HTH_Fis"/>
</dbReference>
<dbReference type="FunFam" id="3.40.50.300:FF:000006">
    <property type="entry name" value="DNA-binding transcriptional regulator NtrC"/>
    <property type="match status" value="1"/>
</dbReference>
<keyword evidence="5" id="KW-0804">Transcription</keyword>
<dbReference type="Proteomes" id="UP000002700">
    <property type="component" value="Chromosome II"/>
</dbReference>
<keyword evidence="2" id="KW-0067">ATP-binding</keyword>
<dbReference type="Gene3D" id="3.30.450.40">
    <property type="match status" value="1"/>
</dbReference>
<dbReference type="EnsemblBacteria" id="ABA53672">
    <property type="protein sequence ID" value="ABA53672"/>
    <property type="gene ID" value="BURPS1710b_A2160"/>
</dbReference>
<dbReference type="InterPro" id="IPR025943">
    <property type="entry name" value="Sigma_54_int_dom_ATP-bd_2"/>
</dbReference>
<dbReference type="Gene3D" id="1.10.10.60">
    <property type="entry name" value="Homeodomain-like"/>
    <property type="match status" value="1"/>
</dbReference>
<keyword evidence="1" id="KW-0547">Nucleotide-binding</keyword>
<dbReference type="InterPro" id="IPR027417">
    <property type="entry name" value="P-loop_NTPase"/>
</dbReference>
<accession>Q3JGJ2</accession>
<dbReference type="SUPFAM" id="SSF55781">
    <property type="entry name" value="GAF domain-like"/>
    <property type="match status" value="1"/>
</dbReference>
<dbReference type="EMBL" id="CP000125">
    <property type="protein sequence ID" value="ABA53672.1"/>
    <property type="molecule type" value="Genomic_DNA"/>
</dbReference>
<evidence type="ECO:0000313" key="9">
    <source>
        <dbReference type="Proteomes" id="UP000002700"/>
    </source>
</evidence>
<dbReference type="GO" id="GO:0005524">
    <property type="term" value="F:ATP binding"/>
    <property type="evidence" value="ECO:0007669"/>
    <property type="project" value="UniProtKB-KW"/>
</dbReference>
<name>Q3JGJ2_BURP1</name>
<evidence type="ECO:0000256" key="3">
    <source>
        <dbReference type="ARBA" id="ARBA00023015"/>
    </source>
</evidence>
<dbReference type="AlphaFoldDB" id="Q3JGJ2"/>
<dbReference type="InterPro" id="IPR003593">
    <property type="entry name" value="AAA+_ATPase"/>
</dbReference>
<dbReference type="SMART" id="SM00382">
    <property type="entry name" value="AAA"/>
    <property type="match status" value="1"/>
</dbReference>
<evidence type="ECO:0000313" key="8">
    <source>
        <dbReference type="EMBL" id="ABA53672.1"/>
    </source>
</evidence>